<dbReference type="Pfam" id="PF19953">
    <property type="entry name" value="EACC1"/>
    <property type="match status" value="1"/>
</dbReference>
<dbReference type="EMBL" id="CP059572">
    <property type="protein sequence ID" value="QXJ19619.1"/>
    <property type="molecule type" value="Genomic_DNA"/>
</dbReference>
<gene>
    <name evidence="2" type="ORF">AGRA3207_000181</name>
</gene>
<dbReference type="Proteomes" id="UP001049518">
    <property type="component" value="Chromosome"/>
</dbReference>
<reference evidence="2" key="1">
    <citation type="submission" date="2020-07" db="EMBL/GenBank/DDBJ databases">
        <authorList>
            <person name="Tarantini F.S."/>
            <person name="Hong K.W."/>
            <person name="Chan K.G."/>
        </authorList>
    </citation>
    <scope>NUCLEOTIDE SEQUENCE</scope>
    <source>
        <strain evidence="2">32-07</strain>
    </source>
</reference>
<organism evidence="2 3">
    <name type="scientific">Actinomadura graeca</name>
    <dbReference type="NCBI Taxonomy" id="2750812"/>
    <lineage>
        <taxon>Bacteria</taxon>
        <taxon>Bacillati</taxon>
        <taxon>Actinomycetota</taxon>
        <taxon>Actinomycetes</taxon>
        <taxon>Streptosporangiales</taxon>
        <taxon>Thermomonosporaceae</taxon>
        <taxon>Actinomadura</taxon>
    </lineage>
</organism>
<evidence type="ECO:0000313" key="3">
    <source>
        <dbReference type="Proteomes" id="UP001049518"/>
    </source>
</evidence>
<keyword evidence="1" id="KW-1133">Transmembrane helix</keyword>
<evidence type="ECO:0000256" key="1">
    <source>
        <dbReference type="SAM" id="Phobius"/>
    </source>
</evidence>
<protein>
    <submittedName>
        <fullName evidence="2">Uncharacterized protein</fullName>
    </submittedName>
</protein>
<keyword evidence="3" id="KW-1185">Reference proteome</keyword>
<keyword evidence="1" id="KW-0472">Membrane</keyword>
<sequence>MAKEQGSYNIGTTATSIFTAVQAAGGSTALAAVLIAWIRQRKSNLKLKITRGDGTVLEVDAQDVVASETLIDQIGSALETAASVQVVQEESHAAELAPGAERSAGLAE</sequence>
<keyword evidence="1" id="KW-0812">Transmembrane</keyword>
<dbReference type="RefSeq" id="WP_231332634.1">
    <property type="nucleotide sequence ID" value="NZ_CP059572.1"/>
</dbReference>
<evidence type="ECO:0000313" key="2">
    <source>
        <dbReference type="EMBL" id="QXJ19619.1"/>
    </source>
</evidence>
<proteinExistence type="predicted"/>
<feature type="transmembrane region" description="Helical" evidence="1">
    <location>
        <begin position="17"/>
        <end position="38"/>
    </location>
</feature>
<dbReference type="InterPro" id="IPR045428">
    <property type="entry name" value="EACC1"/>
</dbReference>
<name>A0ABX8QLS2_9ACTN</name>
<accession>A0ABX8QLS2</accession>